<organism evidence="3 4">
    <name type="scientific">Holtiella tumoricola</name>
    <dbReference type="NCBI Taxonomy" id="3018743"/>
    <lineage>
        <taxon>Bacteria</taxon>
        <taxon>Bacillati</taxon>
        <taxon>Bacillota</taxon>
        <taxon>Clostridia</taxon>
        <taxon>Lachnospirales</taxon>
        <taxon>Cellulosilyticaceae</taxon>
        <taxon>Holtiella</taxon>
    </lineage>
</organism>
<dbReference type="RefSeq" id="WP_271013497.1">
    <property type="nucleotide sequence ID" value="NZ_JAQIFT010000068.1"/>
</dbReference>
<evidence type="ECO:0000313" key="4">
    <source>
        <dbReference type="Proteomes" id="UP001169242"/>
    </source>
</evidence>
<feature type="transmembrane region" description="Helical" evidence="2">
    <location>
        <begin position="20"/>
        <end position="41"/>
    </location>
</feature>
<reference evidence="3" key="1">
    <citation type="journal article" date="2023" name="Int. J. Syst. Evol. Microbiol.">
        <title>&lt;i&gt;Holtiella tumoricola&lt;/i&gt; gen. nov. sp. nov., isolated from a human clinical sample.</title>
        <authorList>
            <person name="Allen-Vercoe E."/>
            <person name="Daigneault M.C."/>
            <person name="Vancuren S.J."/>
            <person name="Cochrane K."/>
            <person name="O'Neal L.L."/>
            <person name="Sankaranarayanan K."/>
            <person name="Lawson P.A."/>
        </authorList>
    </citation>
    <scope>NUCLEOTIDE SEQUENCE</scope>
    <source>
        <strain evidence="3">CC70A</strain>
    </source>
</reference>
<keyword evidence="2" id="KW-1133">Transmembrane helix</keyword>
<dbReference type="EMBL" id="JAQIFT010000068">
    <property type="protein sequence ID" value="MDA3733786.1"/>
    <property type="molecule type" value="Genomic_DNA"/>
</dbReference>
<dbReference type="Proteomes" id="UP001169242">
    <property type="component" value="Unassembled WGS sequence"/>
</dbReference>
<name>A0AA42J373_9FIRM</name>
<sequence length="188" mass="22028">MIQLFKGIKDEMRRLSTLQVLLILLVVMMSIYGSFTFPSYLRERKQLTDTKGQLLMEKQGLEAYQAGQVQWQEQKDNLEEQIKAFEQLFPYYEGDYGGLEQLKNKIEPYPISNLQVSFNKTDQMIPFYYSTYNLTYTTSSATAKHMIYDVIRSWGGTRISKLEWRTGENGQVDIQIMLEVVTRCKEEV</sequence>
<keyword evidence="1" id="KW-0175">Coiled coil</keyword>
<feature type="coiled-coil region" evidence="1">
    <location>
        <begin position="61"/>
        <end position="88"/>
    </location>
</feature>
<evidence type="ECO:0000313" key="3">
    <source>
        <dbReference type="EMBL" id="MDA3733786.1"/>
    </source>
</evidence>
<evidence type="ECO:0000256" key="2">
    <source>
        <dbReference type="SAM" id="Phobius"/>
    </source>
</evidence>
<accession>A0AA42J373</accession>
<comment type="caution">
    <text evidence="3">The sequence shown here is derived from an EMBL/GenBank/DDBJ whole genome shotgun (WGS) entry which is preliminary data.</text>
</comment>
<keyword evidence="4" id="KW-1185">Reference proteome</keyword>
<gene>
    <name evidence="3" type="ORF">PBV87_20140</name>
</gene>
<keyword evidence="2" id="KW-0812">Transmembrane</keyword>
<protein>
    <submittedName>
        <fullName evidence="3">Uncharacterized protein</fullName>
    </submittedName>
</protein>
<evidence type="ECO:0000256" key="1">
    <source>
        <dbReference type="SAM" id="Coils"/>
    </source>
</evidence>
<proteinExistence type="predicted"/>
<keyword evidence="2" id="KW-0472">Membrane</keyword>
<dbReference type="AlphaFoldDB" id="A0AA42J373"/>